<proteinExistence type="predicted"/>
<accession>A0ABT1DBH3</accession>
<reference evidence="1 2" key="1">
    <citation type="submission" date="2021-12" db="EMBL/GenBank/DDBJ databases">
        <title>Siccirubricoccus leaddurans sp. nov., a high concentration Zn2+ tolerance bacterium.</title>
        <authorList>
            <person name="Cao Y."/>
        </authorList>
    </citation>
    <scope>NUCLEOTIDE SEQUENCE [LARGE SCALE GENOMIC DNA]</scope>
    <source>
        <strain evidence="1 2">KC 17139</strain>
    </source>
</reference>
<evidence type="ECO:0000313" key="2">
    <source>
        <dbReference type="Proteomes" id="UP001523392"/>
    </source>
</evidence>
<dbReference type="EMBL" id="JAFIRR010000185">
    <property type="protein sequence ID" value="MCO6419286.1"/>
    <property type="molecule type" value="Genomic_DNA"/>
</dbReference>
<sequence>MFGIIGRVRDPVRRLLDLDGPRGREAVGAIVGGFDRLLHDREVGEPLWSEHPNYTDAVARVDFGEVRWQGLHDPLELPGRGRLMAAFAAGYVRPDRVASRVAWAANTLQHTVPWSRVYIGPALWVCCLDDGNCPVGGRDFGGYHASYTGQGSVILLSLERRADAFHEVTHHEAWHAAAALMRPEALAAVDEATRKRGDDWKGDAYLCTPDERRARAYQRFATLADEGFDMTAPLDFERPDAKGVFWWLYSGAFAERVQDEAARRAG</sequence>
<name>A0ABT1DBH3_9PROT</name>
<evidence type="ECO:0000313" key="1">
    <source>
        <dbReference type="EMBL" id="MCO6419286.1"/>
    </source>
</evidence>
<keyword evidence="2" id="KW-1185">Reference proteome</keyword>
<dbReference type="Proteomes" id="UP001523392">
    <property type="component" value="Unassembled WGS sequence"/>
</dbReference>
<organism evidence="1 2">
    <name type="scientific">Siccirubricoccus soli</name>
    <dbReference type="NCBI Taxonomy" id="2899147"/>
    <lineage>
        <taxon>Bacteria</taxon>
        <taxon>Pseudomonadati</taxon>
        <taxon>Pseudomonadota</taxon>
        <taxon>Alphaproteobacteria</taxon>
        <taxon>Acetobacterales</taxon>
        <taxon>Roseomonadaceae</taxon>
        <taxon>Siccirubricoccus</taxon>
    </lineage>
</organism>
<protein>
    <submittedName>
        <fullName evidence="1">Uncharacterized protein</fullName>
    </submittedName>
</protein>
<dbReference type="RefSeq" id="WP_252955903.1">
    <property type="nucleotide sequence ID" value="NZ_JAFIRR010000185.1"/>
</dbReference>
<gene>
    <name evidence="1" type="ORF">JYK14_24450</name>
</gene>
<comment type="caution">
    <text evidence="1">The sequence shown here is derived from an EMBL/GenBank/DDBJ whole genome shotgun (WGS) entry which is preliminary data.</text>
</comment>